<dbReference type="Gene3D" id="3.40.50.1240">
    <property type="entry name" value="Phosphoglycerate mutase-like"/>
    <property type="match status" value="1"/>
</dbReference>
<organism evidence="1">
    <name type="scientific">Sylvanvirus sp</name>
    <dbReference type="NCBI Taxonomy" id="2487774"/>
    <lineage>
        <taxon>Viruses</taxon>
    </lineage>
</organism>
<proteinExistence type="predicted"/>
<dbReference type="InterPro" id="IPR029033">
    <property type="entry name" value="His_PPase_superfam"/>
</dbReference>
<protein>
    <recommendedName>
        <fullName evidence="2">Histidine phosphatase family protein</fullName>
    </recommendedName>
</protein>
<dbReference type="EMBL" id="MK072507">
    <property type="protein sequence ID" value="AYV86484.1"/>
    <property type="molecule type" value="Genomic_DNA"/>
</dbReference>
<sequence length="444" mass="50107">MSRLKDLIHKWIKRYRQDRLQRLSLLPFQPNGFVNSVPLVIDKKADYFIIFRHGGRRAISIFESDVHTHFPLLRRDNEWRIDHESPHNIIPLIGTYHPHPTPGLGQRNVIANEHMPSDERPLSVGGAEQLRELFAYYKLNHFLPTRGYKLLHCNLTKRTVCTASLVWQHLLDHEDAPSVHFSVSNLYTKPPAPFPIVTTSEIQTGDRLFGGDATSSYGMEPPLLHSKSFGGVNIALFSKFRPEIYDHGHSLNYVSGPIPIYTSEVLQLVNRFFEWTPSQLPQLPHLIDWILQQYIDTGPWINQANLSPREYALLSNFYFSNLFSSGTSLFATPLSKYLVQELALWATSASPGQSAKHILLVGHDATLQALHTSLGLVSRFHNAHENFYPGMCTVFKRDIASGVITAYSLCPSANSHSVAPIDVAVHCRLDGSIELNQAIFNASS</sequence>
<reference evidence="1" key="1">
    <citation type="submission" date="2018-10" db="EMBL/GenBank/DDBJ databases">
        <title>Hidden diversity of soil giant viruses.</title>
        <authorList>
            <person name="Schulz F."/>
            <person name="Alteio L."/>
            <person name="Goudeau D."/>
            <person name="Ryan E.M."/>
            <person name="Malmstrom R.R."/>
            <person name="Blanchard J."/>
            <person name="Woyke T."/>
        </authorList>
    </citation>
    <scope>NUCLEOTIDE SEQUENCE</scope>
    <source>
        <strain evidence="1">SYV1</strain>
    </source>
</reference>
<dbReference type="SUPFAM" id="SSF53254">
    <property type="entry name" value="Phosphoglycerate mutase-like"/>
    <property type="match status" value="1"/>
</dbReference>
<accession>A0A3G5AIQ9</accession>
<evidence type="ECO:0000313" key="1">
    <source>
        <dbReference type="EMBL" id="AYV86484.1"/>
    </source>
</evidence>
<evidence type="ECO:0008006" key="2">
    <source>
        <dbReference type="Google" id="ProtNLM"/>
    </source>
</evidence>
<name>A0A3G5AIQ9_9VIRU</name>
<gene>
    <name evidence="1" type="ORF">Sylvanvirus1_80</name>
</gene>